<dbReference type="AlphaFoldDB" id="A0A3M0KS22"/>
<feature type="region of interest" description="Disordered" evidence="1">
    <location>
        <begin position="111"/>
        <end position="130"/>
    </location>
</feature>
<name>A0A3M0KS22_HIRRU</name>
<proteinExistence type="predicted"/>
<evidence type="ECO:0000313" key="2">
    <source>
        <dbReference type="EMBL" id="RMC13530.1"/>
    </source>
</evidence>
<dbReference type="OrthoDB" id="9222960at2759"/>
<organism evidence="2 3">
    <name type="scientific">Hirundo rustica rustica</name>
    <dbReference type="NCBI Taxonomy" id="333673"/>
    <lineage>
        <taxon>Eukaryota</taxon>
        <taxon>Metazoa</taxon>
        <taxon>Chordata</taxon>
        <taxon>Craniata</taxon>
        <taxon>Vertebrata</taxon>
        <taxon>Euteleostomi</taxon>
        <taxon>Archelosauria</taxon>
        <taxon>Archosauria</taxon>
        <taxon>Dinosauria</taxon>
        <taxon>Saurischia</taxon>
        <taxon>Theropoda</taxon>
        <taxon>Coelurosauria</taxon>
        <taxon>Aves</taxon>
        <taxon>Neognathae</taxon>
        <taxon>Neoaves</taxon>
        <taxon>Telluraves</taxon>
        <taxon>Australaves</taxon>
        <taxon>Passeriformes</taxon>
        <taxon>Sylvioidea</taxon>
        <taxon>Hirundinidae</taxon>
        <taxon>Hirundo</taxon>
    </lineage>
</organism>
<accession>A0A3M0KS22</accession>
<feature type="region of interest" description="Disordered" evidence="1">
    <location>
        <begin position="1"/>
        <end position="100"/>
    </location>
</feature>
<feature type="compositionally biased region" description="Basic and acidic residues" evidence="1">
    <location>
        <begin position="87"/>
        <end position="97"/>
    </location>
</feature>
<gene>
    <name evidence="2" type="ORF">DUI87_08606</name>
</gene>
<dbReference type="Proteomes" id="UP000269221">
    <property type="component" value="Unassembled WGS sequence"/>
</dbReference>
<protein>
    <submittedName>
        <fullName evidence="2">Uncharacterized protein</fullName>
    </submittedName>
</protein>
<reference evidence="2 3" key="1">
    <citation type="submission" date="2018-07" db="EMBL/GenBank/DDBJ databases">
        <title>A high quality draft genome assembly of the barn swallow (H. rustica rustica).</title>
        <authorList>
            <person name="Formenti G."/>
            <person name="Chiara M."/>
            <person name="Poveda L."/>
            <person name="Francoijs K.-J."/>
            <person name="Bonisoli-Alquati A."/>
            <person name="Canova L."/>
            <person name="Gianfranceschi L."/>
            <person name="Horner D.S."/>
            <person name="Saino N."/>
        </authorList>
    </citation>
    <scope>NUCLEOTIDE SEQUENCE [LARGE SCALE GENOMIC DNA]</scope>
    <source>
        <strain evidence="2">Chelidonia</strain>
        <tissue evidence="2">Blood</tissue>
    </source>
</reference>
<keyword evidence="3" id="KW-1185">Reference proteome</keyword>
<evidence type="ECO:0000313" key="3">
    <source>
        <dbReference type="Proteomes" id="UP000269221"/>
    </source>
</evidence>
<evidence type="ECO:0000256" key="1">
    <source>
        <dbReference type="SAM" id="MobiDB-lite"/>
    </source>
</evidence>
<dbReference type="EMBL" id="QRBI01000105">
    <property type="protein sequence ID" value="RMC13530.1"/>
    <property type="molecule type" value="Genomic_DNA"/>
</dbReference>
<comment type="caution">
    <text evidence="2">The sequence shown here is derived from an EMBL/GenBank/DDBJ whole genome shotgun (WGS) entry which is preliminary data.</text>
</comment>
<sequence>MQTAAAASADSPGQPRPDAVPGDSERKPRPGSQEKPSGSTACHCCVPRRQPRHRKSGAAGLSQAVVPVSSSGGGGSFPCQKQSLKGRHAEGAAEPHTSKSLVAKCRRAEDVPDLGTETGTPSTASRGLPGLSPGVVLVGRAAAAAVAAAAVASLAKGRA</sequence>